<dbReference type="AlphaFoldDB" id="A0A1M4X0Q2"/>
<organism evidence="1 2">
    <name type="scientific">Bacteroides faecichinchillae</name>
    <dbReference type="NCBI Taxonomy" id="871325"/>
    <lineage>
        <taxon>Bacteria</taxon>
        <taxon>Pseudomonadati</taxon>
        <taxon>Bacteroidota</taxon>
        <taxon>Bacteroidia</taxon>
        <taxon>Bacteroidales</taxon>
        <taxon>Bacteroidaceae</taxon>
        <taxon>Bacteroides</taxon>
    </lineage>
</organism>
<evidence type="ECO:0000313" key="1">
    <source>
        <dbReference type="EMBL" id="SHE87064.1"/>
    </source>
</evidence>
<name>A0A1M4X0Q2_9BACE</name>
<accession>A0A1M4X0Q2</accession>
<proteinExistence type="predicted"/>
<sequence>MEIKTNTALSWLKRLVKRKLITNLDGKRTYARVCVWAQEGAG</sequence>
<evidence type="ECO:0000313" key="2">
    <source>
        <dbReference type="Proteomes" id="UP000184436"/>
    </source>
</evidence>
<protein>
    <submittedName>
        <fullName evidence="1">Uncharacterized protein</fullName>
    </submittedName>
</protein>
<reference evidence="1 2" key="1">
    <citation type="submission" date="2016-11" db="EMBL/GenBank/DDBJ databases">
        <authorList>
            <person name="Jaros S."/>
            <person name="Januszkiewicz K."/>
            <person name="Wedrychowicz H."/>
        </authorList>
    </citation>
    <scope>NUCLEOTIDE SEQUENCE [LARGE SCALE GENOMIC DNA]</scope>
    <source>
        <strain evidence="1 2">DSM 26883</strain>
    </source>
</reference>
<keyword evidence="2" id="KW-1185">Reference proteome</keyword>
<gene>
    <name evidence="1" type="ORF">SAMN05444349_107105</name>
</gene>
<dbReference type="EMBL" id="FQVD01000007">
    <property type="protein sequence ID" value="SHE87064.1"/>
    <property type="molecule type" value="Genomic_DNA"/>
</dbReference>
<dbReference type="Proteomes" id="UP000184436">
    <property type="component" value="Unassembled WGS sequence"/>
</dbReference>